<dbReference type="AlphaFoldDB" id="A0A1X0S6H3"/>
<feature type="compositionally biased region" description="Low complexity" evidence="1">
    <location>
        <begin position="1"/>
        <end position="13"/>
    </location>
</feature>
<reference evidence="2 3" key="1">
    <citation type="journal article" date="2016" name="Proc. Natl. Acad. Sci. U.S.A.">
        <title>Lipid metabolic changes in an early divergent fungus govern the establishment of a mutualistic symbiosis with endobacteria.</title>
        <authorList>
            <person name="Lastovetsky O.A."/>
            <person name="Gaspar M.L."/>
            <person name="Mondo S.J."/>
            <person name="LaButti K.M."/>
            <person name="Sandor L."/>
            <person name="Grigoriev I.V."/>
            <person name="Henry S.A."/>
            <person name="Pawlowska T.E."/>
        </authorList>
    </citation>
    <scope>NUCLEOTIDE SEQUENCE [LARGE SCALE GENOMIC DNA]</scope>
    <source>
        <strain evidence="2 3">ATCC 11559</strain>
    </source>
</reference>
<protein>
    <submittedName>
        <fullName evidence="2">Uncharacterized protein</fullName>
    </submittedName>
</protein>
<organism evidence="2 3">
    <name type="scientific">Rhizopus microsporus</name>
    <dbReference type="NCBI Taxonomy" id="58291"/>
    <lineage>
        <taxon>Eukaryota</taxon>
        <taxon>Fungi</taxon>
        <taxon>Fungi incertae sedis</taxon>
        <taxon>Mucoromycota</taxon>
        <taxon>Mucoromycotina</taxon>
        <taxon>Mucoromycetes</taxon>
        <taxon>Mucorales</taxon>
        <taxon>Mucorineae</taxon>
        <taxon>Rhizopodaceae</taxon>
        <taxon>Rhizopus</taxon>
    </lineage>
</organism>
<dbReference type="EMBL" id="KV921303">
    <property type="protein sequence ID" value="ORE19865.1"/>
    <property type="molecule type" value="Genomic_DNA"/>
</dbReference>
<proteinExistence type="predicted"/>
<feature type="region of interest" description="Disordered" evidence="1">
    <location>
        <begin position="1"/>
        <end position="23"/>
    </location>
</feature>
<evidence type="ECO:0000256" key="1">
    <source>
        <dbReference type="SAM" id="MobiDB-lite"/>
    </source>
</evidence>
<sequence>MPSKRPASSSSAPKSKRQKTQCKSSLKGILLQPDYSHFTRKCKVSSFLNEDYKEYRQILRKLAEEFSLSRANAMNLGLLIISNSIEKRLKVAQDHNGLDSRIKLINVIDECYEKFNATIKCSLTTEYLYEIPVLDSMHIALAGNYTDTIIQNISIHLTRNVRLYLYRTLLSFLRNTKEQQNSTYNERSIANKAADGVIQYKKFEYLDIQIDRHLGKFLEYISIFLIKNTKKTSDYDYAKNNSYKLLCLSSQLLKEAVQYNIKTWSTLPRPNHGIVFAPLSGSDCMYGLLEQAHKSNLKTPSQCLMEEYGFETHRRETTLIWPTNFKDSYGSIMWQDELWETLFNIKHEQSKRCKPNEERIPQYEKEMNLLKSRVNLTNWSKGLCPLKEEPTGLSMTDRIVGIDPGLLDIFVMADGSSEDVKNKKAVKERSVKFASNEYK</sequence>
<name>A0A1X0S6H3_RHIZD</name>
<evidence type="ECO:0000313" key="2">
    <source>
        <dbReference type="EMBL" id="ORE19865.1"/>
    </source>
</evidence>
<gene>
    <name evidence="2" type="ORF">BCV71DRAFT_289915</name>
</gene>
<dbReference type="Proteomes" id="UP000242381">
    <property type="component" value="Unassembled WGS sequence"/>
</dbReference>
<dbReference type="VEuPathDB" id="FungiDB:BCV72DRAFT_329154"/>
<evidence type="ECO:0000313" key="3">
    <source>
        <dbReference type="Proteomes" id="UP000242381"/>
    </source>
</evidence>
<accession>A0A1X0S6H3</accession>